<evidence type="ECO:0000313" key="2">
    <source>
        <dbReference type="EMBL" id="GFR17898.1"/>
    </source>
</evidence>
<feature type="chain" id="PRO_5036494791" evidence="1">
    <location>
        <begin position="20"/>
        <end position="98"/>
    </location>
</feature>
<feature type="signal peptide" evidence="1">
    <location>
        <begin position="1"/>
        <end position="19"/>
    </location>
</feature>
<accession>A0A8X6H8G3</accession>
<reference evidence="2" key="1">
    <citation type="submission" date="2020-07" db="EMBL/GenBank/DDBJ databases">
        <title>Multicomponent nature underlies the extraordinary mechanical properties of spider dragline silk.</title>
        <authorList>
            <person name="Kono N."/>
            <person name="Nakamura H."/>
            <person name="Mori M."/>
            <person name="Yoshida Y."/>
            <person name="Ohtoshi R."/>
            <person name="Malay A.D."/>
            <person name="Moran D.A.P."/>
            <person name="Tomita M."/>
            <person name="Numata K."/>
            <person name="Arakawa K."/>
        </authorList>
    </citation>
    <scope>NUCLEOTIDE SEQUENCE</scope>
</reference>
<comment type="caution">
    <text evidence="2">The sequence shown here is derived from an EMBL/GenBank/DDBJ whole genome shotgun (WGS) entry which is preliminary data.</text>
</comment>
<evidence type="ECO:0000256" key="1">
    <source>
        <dbReference type="SAM" id="SignalP"/>
    </source>
</evidence>
<evidence type="ECO:0000313" key="3">
    <source>
        <dbReference type="Proteomes" id="UP000887116"/>
    </source>
</evidence>
<dbReference type="EMBL" id="BMAO01037465">
    <property type="protein sequence ID" value="GFR17898.1"/>
    <property type="molecule type" value="Genomic_DNA"/>
</dbReference>
<dbReference type="Proteomes" id="UP000887116">
    <property type="component" value="Unassembled WGS sequence"/>
</dbReference>
<dbReference type="AlphaFoldDB" id="A0A8X6H8G3"/>
<organism evidence="2 3">
    <name type="scientific">Trichonephila clavata</name>
    <name type="common">Joro spider</name>
    <name type="synonym">Nephila clavata</name>
    <dbReference type="NCBI Taxonomy" id="2740835"/>
    <lineage>
        <taxon>Eukaryota</taxon>
        <taxon>Metazoa</taxon>
        <taxon>Ecdysozoa</taxon>
        <taxon>Arthropoda</taxon>
        <taxon>Chelicerata</taxon>
        <taxon>Arachnida</taxon>
        <taxon>Araneae</taxon>
        <taxon>Araneomorphae</taxon>
        <taxon>Entelegynae</taxon>
        <taxon>Araneoidea</taxon>
        <taxon>Nephilidae</taxon>
        <taxon>Trichonephila</taxon>
    </lineage>
</organism>
<gene>
    <name evidence="2" type="ORF">TNCT_671501</name>
</gene>
<name>A0A8X6H8G3_TRICU</name>
<sequence length="98" mass="11407">MNFGKMFAFVILLTFRAFALDTGFQEEKSDCSALRRKDVYQNKKKEVFDSEEHLSVFTQFLFLISKNAGVYQVKILLLLFIEGNLVKDVYCVIVNIIR</sequence>
<protein>
    <submittedName>
        <fullName evidence="2">Uncharacterized protein</fullName>
    </submittedName>
</protein>
<keyword evidence="1" id="KW-0732">Signal</keyword>
<keyword evidence="3" id="KW-1185">Reference proteome</keyword>
<proteinExistence type="predicted"/>